<dbReference type="STRING" id="585531.HMPREF0063_10420"/>
<feature type="transmembrane region" description="Helical" evidence="1">
    <location>
        <begin position="160"/>
        <end position="181"/>
    </location>
</feature>
<dbReference type="SMART" id="SM00014">
    <property type="entry name" value="acidPPc"/>
    <property type="match status" value="1"/>
</dbReference>
<name>E2S8R3_9ACTN</name>
<keyword evidence="1" id="KW-0472">Membrane</keyword>
<dbReference type="RefSeq" id="WP_007079300.1">
    <property type="nucleotide sequence ID" value="NZ_CM001024.1"/>
</dbReference>
<feature type="transmembrane region" description="Helical" evidence="1">
    <location>
        <begin position="98"/>
        <end position="116"/>
    </location>
</feature>
<accession>E2S8R3</accession>
<keyword evidence="4" id="KW-1185">Reference proteome</keyword>
<dbReference type="Proteomes" id="UP000003111">
    <property type="component" value="Unassembled WGS sequence"/>
</dbReference>
<dbReference type="eggNOG" id="COG0671">
    <property type="taxonomic scope" value="Bacteria"/>
</dbReference>
<evidence type="ECO:0000313" key="3">
    <source>
        <dbReference type="EMBL" id="EFQ84568.1"/>
    </source>
</evidence>
<sequence length="270" mass="26890">MSIDERTDTEPQQRAATGPLQAGATAMFAAAVLAALVVLAVGTEVGQEIDDSAMRTVGAGRDAQLSVLSVLGYVSIGAVALIVVGCLVVAALRGSLRLAVAAVVVIAGANVTTQLLKRVLIDRPDFELGVLNSLPSGHTTLVAASVAALALVTPRALQPVMAAGGAFAVTMVGASTVVAGWHRPSDVVAACAVTLAWTGAATLVLRHRSVPGRGLAVASLAGAAASGLALVAIGVRPLAGWAGFGEAAVVLGVLGLVVAIWMWLTSRLAG</sequence>
<feature type="transmembrane region" description="Helical" evidence="1">
    <location>
        <begin position="20"/>
        <end position="43"/>
    </location>
</feature>
<proteinExistence type="predicted"/>
<dbReference type="Pfam" id="PF01569">
    <property type="entry name" value="PAP2"/>
    <property type="match status" value="1"/>
</dbReference>
<reference evidence="3" key="1">
    <citation type="submission" date="2010-08" db="EMBL/GenBank/DDBJ databases">
        <authorList>
            <person name="Muzny D."/>
            <person name="Qin X."/>
            <person name="Buhay C."/>
            <person name="Dugan-Rocha S."/>
            <person name="Ding Y."/>
            <person name="Chen G."/>
            <person name="Hawes A."/>
            <person name="Holder M."/>
            <person name="Jhangiani S."/>
            <person name="Johnson A."/>
            <person name="Khan Z."/>
            <person name="Li Z."/>
            <person name="Liu W."/>
            <person name="Liu X."/>
            <person name="Perez L."/>
            <person name="Shen H."/>
            <person name="Wang Q."/>
            <person name="Watt J."/>
            <person name="Xi L."/>
            <person name="Xin Y."/>
            <person name="Zhou J."/>
            <person name="Deng J."/>
            <person name="Jiang H."/>
            <person name="Liu Y."/>
            <person name="Qu J."/>
            <person name="Song X.-Z."/>
            <person name="Zhang L."/>
            <person name="Villasana D."/>
            <person name="Johnson A."/>
            <person name="Liu J."/>
            <person name="Liyanage D."/>
            <person name="Lorensuhewa L."/>
            <person name="Robinson T."/>
            <person name="Song A."/>
            <person name="Song B.-B."/>
            <person name="Dinh H."/>
            <person name="Thornton R."/>
            <person name="Coyle M."/>
            <person name="Francisco L."/>
            <person name="Jackson L."/>
            <person name="Javaid M."/>
            <person name="Korchina V."/>
            <person name="Kovar C."/>
            <person name="Mata R."/>
            <person name="Mathew T."/>
            <person name="Ngo R."/>
            <person name="Nguyen L."/>
            <person name="Nguyen N."/>
            <person name="Okwuonu G."/>
            <person name="Ongeri F."/>
            <person name="Pham C."/>
            <person name="Simmons D."/>
            <person name="Wilczek-Boney K."/>
            <person name="Hale W."/>
            <person name="Jakkamsetti A."/>
            <person name="Pham P."/>
            <person name="Ruth R."/>
            <person name="San Lucas F."/>
            <person name="Warren J."/>
            <person name="Zhang J."/>
            <person name="Zhao Z."/>
            <person name="Zhou C."/>
            <person name="Zhu D."/>
            <person name="Lee S."/>
            <person name="Bess C."/>
            <person name="Blankenburg K."/>
            <person name="Forbes L."/>
            <person name="Fu Q."/>
            <person name="Gubbala S."/>
            <person name="Hirani K."/>
            <person name="Jayaseelan J.C."/>
            <person name="Lara F."/>
            <person name="Munidasa M."/>
            <person name="Palculict T."/>
            <person name="Patil S."/>
            <person name="Pu L.-L."/>
            <person name="Saada N."/>
            <person name="Tang L."/>
            <person name="Weissenberger G."/>
            <person name="Zhu Y."/>
            <person name="Hemphill L."/>
            <person name="Shang Y."/>
            <person name="Youmans B."/>
            <person name="Ayvaz T."/>
            <person name="Ross M."/>
            <person name="Santibanez J."/>
            <person name="Aqrawi P."/>
            <person name="Gross S."/>
            <person name="Joshi V."/>
            <person name="Fowler G."/>
            <person name="Nazareth L."/>
            <person name="Reid J."/>
            <person name="Worley K."/>
            <person name="Petrosino J."/>
            <person name="Highlander S."/>
            <person name="Gibbs R."/>
        </authorList>
    </citation>
    <scope>NUCLEOTIDE SEQUENCE [LARGE SCALE GENOMIC DNA]</scope>
    <source>
        <strain evidence="3">DSM 15272</strain>
    </source>
</reference>
<dbReference type="OrthoDB" id="3240395at2"/>
<dbReference type="SUPFAM" id="SSF48317">
    <property type="entry name" value="Acid phosphatase/Vanadium-dependent haloperoxidase"/>
    <property type="match status" value="1"/>
</dbReference>
<feature type="transmembrane region" description="Helical" evidence="1">
    <location>
        <begin position="136"/>
        <end position="153"/>
    </location>
</feature>
<dbReference type="EMBL" id="ACLF03000002">
    <property type="protein sequence ID" value="EFQ84568.1"/>
    <property type="molecule type" value="Genomic_DNA"/>
</dbReference>
<comment type="caution">
    <text evidence="3">The sequence shown here is derived from an EMBL/GenBank/DDBJ whole genome shotgun (WGS) entry which is preliminary data.</text>
</comment>
<feature type="transmembrane region" description="Helical" evidence="1">
    <location>
        <begin position="217"/>
        <end position="235"/>
    </location>
</feature>
<feature type="domain" description="Phosphatidic acid phosphatase type 2/haloperoxidase" evidence="2">
    <location>
        <begin position="96"/>
        <end position="204"/>
    </location>
</feature>
<feature type="transmembrane region" description="Helical" evidence="1">
    <location>
        <begin position="63"/>
        <end position="91"/>
    </location>
</feature>
<feature type="transmembrane region" description="Helical" evidence="1">
    <location>
        <begin position="241"/>
        <end position="264"/>
    </location>
</feature>
<evidence type="ECO:0000313" key="4">
    <source>
        <dbReference type="Proteomes" id="UP000003111"/>
    </source>
</evidence>
<dbReference type="InterPro" id="IPR000326">
    <property type="entry name" value="PAP2/HPO"/>
</dbReference>
<dbReference type="InterPro" id="IPR036938">
    <property type="entry name" value="PAP2/HPO_sf"/>
</dbReference>
<dbReference type="AlphaFoldDB" id="E2S8R3"/>
<feature type="transmembrane region" description="Helical" evidence="1">
    <location>
        <begin position="187"/>
        <end position="205"/>
    </location>
</feature>
<dbReference type="Gene3D" id="1.20.144.10">
    <property type="entry name" value="Phosphatidic acid phosphatase type 2/haloperoxidase"/>
    <property type="match status" value="1"/>
</dbReference>
<protein>
    <submittedName>
        <fullName evidence="3">PAP2 family protein</fullName>
    </submittedName>
</protein>
<evidence type="ECO:0000259" key="2">
    <source>
        <dbReference type="SMART" id="SM00014"/>
    </source>
</evidence>
<evidence type="ECO:0000256" key="1">
    <source>
        <dbReference type="SAM" id="Phobius"/>
    </source>
</evidence>
<keyword evidence="1" id="KW-1133">Transmembrane helix</keyword>
<dbReference type="HOGENOM" id="CLU_061746_1_0_11"/>
<organism evidence="3 4">
    <name type="scientific">Aeromicrobium marinum DSM 15272</name>
    <dbReference type="NCBI Taxonomy" id="585531"/>
    <lineage>
        <taxon>Bacteria</taxon>
        <taxon>Bacillati</taxon>
        <taxon>Actinomycetota</taxon>
        <taxon>Actinomycetes</taxon>
        <taxon>Propionibacteriales</taxon>
        <taxon>Nocardioidaceae</taxon>
        <taxon>Aeromicrobium</taxon>
    </lineage>
</organism>
<keyword evidence="1" id="KW-0812">Transmembrane</keyword>
<gene>
    <name evidence="3" type="ORF">HMPREF0063_10420</name>
</gene>